<dbReference type="AlphaFoldDB" id="L1II69"/>
<dbReference type="KEGG" id="gtt:GUITHDRAFT_146437"/>
<feature type="region of interest" description="Disordered" evidence="1">
    <location>
        <begin position="112"/>
        <end position="146"/>
    </location>
</feature>
<evidence type="ECO:0000313" key="4">
    <source>
        <dbReference type="Proteomes" id="UP000011087"/>
    </source>
</evidence>
<keyword evidence="4" id="KW-1185">Reference proteome</keyword>
<evidence type="ECO:0000313" key="2">
    <source>
        <dbReference type="EMBL" id="EKX35515.1"/>
    </source>
</evidence>
<dbReference type="RefSeq" id="XP_005822495.1">
    <property type="nucleotide sequence ID" value="XM_005822438.1"/>
</dbReference>
<dbReference type="EMBL" id="JH993089">
    <property type="protein sequence ID" value="EKX35515.1"/>
    <property type="molecule type" value="Genomic_DNA"/>
</dbReference>
<proteinExistence type="predicted"/>
<dbReference type="Proteomes" id="UP000011087">
    <property type="component" value="Unassembled WGS sequence"/>
</dbReference>
<sequence length="169" mass="18393">MPPTEHHCCKPAPPSSLPSMYHSQTLSAPSNRPPSQQPCSSPTPESSFFQYFGSPSLTACPVSDRRSIFLDFSLGYDEASHSRWIDAYEGLGFMRALSSSASQYVEYIGASTTQGEEEKEEEAGTGCGQGAARQEETKGSDGWEVQEDQHPCSVNLRVGDQEACAFEVQ</sequence>
<name>L1II69_GUITC</name>
<dbReference type="PaxDb" id="55529-EKX35515"/>
<dbReference type="HOGENOM" id="CLU_1581480_0_0_1"/>
<dbReference type="EnsemblProtists" id="EKX35515">
    <property type="protein sequence ID" value="EKX35515"/>
    <property type="gene ID" value="GUITHDRAFT_146437"/>
</dbReference>
<organism evidence="2">
    <name type="scientific">Guillardia theta (strain CCMP2712)</name>
    <name type="common">Cryptophyte</name>
    <dbReference type="NCBI Taxonomy" id="905079"/>
    <lineage>
        <taxon>Eukaryota</taxon>
        <taxon>Cryptophyceae</taxon>
        <taxon>Pyrenomonadales</taxon>
        <taxon>Geminigeraceae</taxon>
        <taxon>Guillardia</taxon>
    </lineage>
</organism>
<reference evidence="3" key="3">
    <citation type="submission" date="2015-06" db="UniProtKB">
        <authorList>
            <consortium name="EnsemblProtists"/>
        </authorList>
    </citation>
    <scope>IDENTIFICATION</scope>
</reference>
<feature type="compositionally biased region" description="Low complexity" evidence="1">
    <location>
        <begin position="37"/>
        <end position="46"/>
    </location>
</feature>
<evidence type="ECO:0000313" key="3">
    <source>
        <dbReference type="EnsemblProtists" id="EKX35515"/>
    </source>
</evidence>
<feature type="compositionally biased region" description="Polar residues" evidence="1">
    <location>
        <begin position="17"/>
        <end position="28"/>
    </location>
</feature>
<protein>
    <submittedName>
        <fullName evidence="2 3">Uncharacterized protein</fullName>
    </submittedName>
</protein>
<evidence type="ECO:0000256" key="1">
    <source>
        <dbReference type="SAM" id="MobiDB-lite"/>
    </source>
</evidence>
<feature type="region of interest" description="Disordered" evidence="1">
    <location>
        <begin position="1"/>
        <end position="46"/>
    </location>
</feature>
<reference evidence="4" key="2">
    <citation type="submission" date="2012-11" db="EMBL/GenBank/DDBJ databases">
        <authorList>
            <person name="Kuo A."/>
            <person name="Curtis B.A."/>
            <person name="Tanifuji G."/>
            <person name="Burki F."/>
            <person name="Gruber A."/>
            <person name="Irimia M."/>
            <person name="Maruyama S."/>
            <person name="Arias M.C."/>
            <person name="Ball S.G."/>
            <person name="Gile G.H."/>
            <person name="Hirakawa Y."/>
            <person name="Hopkins J.F."/>
            <person name="Rensing S.A."/>
            <person name="Schmutz J."/>
            <person name="Symeonidi A."/>
            <person name="Elias M."/>
            <person name="Eveleigh R.J."/>
            <person name="Herman E.K."/>
            <person name="Klute M.J."/>
            <person name="Nakayama T."/>
            <person name="Obornik M."/>
            <person name="Reyes-Prieto A."/>
            <person name="Armbrust E.V."/>
            <person name="Aves S.J."/>
            <person name="Beiko R.G."/>
            <person name="Coutinho P."/>
            <person name="Dacks J.B."/>
            <person name="Durnford D.G."/>
            <person name="Fast N.M."/>
            <person name="Green B.R."/>
            <person name="Grisdale C."/>
            <person name="Hempe F."/>
            <person name="Henrissat B."/>
            <person name="Hoppner M.P."/>
            <person name="Ishida K.-I."/>
            <person name="Kim E."/>
            <person name="Koreny L."/>
            <person name="Kroth P.G."/>
            <person name="Liu Y."/>
            <person name="Malik S.-B."/>
            <person name="Maier U.G."/>
            <person name="McRose D."/>
            <person name="Mock T."/>
            <person name="Neilson J.A."/>
            <person name="Onodera N.T."/>
            <person name="Poole A.M."/>
            <person name="Pritham E.J."/>
            <person name="Richards T.A."/>
            <person name="Rocap G."/>
            <person name="Roy S.W."/>
            <person name="Sarai C."/>
            <person name="Schaack S."/>
            <person name="Shirato S."/>
            <person name="Slamovits C.H."/>
            <person name="Spencer D.F."/>
            <person name="Suzuki S."/>
            <person name="Worden A.Z."/>
            <person name="Zauner S."/>
            <person name="Barry K."/>
            <person name="Bell C."/>
            <person name="Bharti A.K."/>
            <person name="Crow J.A."/>
            <person name="Grimwood J."/>
            <person name="Kramer R."/>
            <person name="Lindquist E."/>
            <person name="Lucas S."/>
            <person name="Salamov A."/>
            <person name="McFadden G.I."/>
            <person name="Lane C.E."/>
            <person name="Keeling P.J."/>
            <person name="Gray M.W."/>
            <person name="Grigoriev I.V."/>
            <person name="Archibald J.M."/>
        </authorList>
    </citation>
    <scope>NUCLEOTIDE SEQUENCE</scope>
    <source>
        <strain evidence="4">CCMP2712</strain>
    </source>
</reference>
<accession>L1II69</accession>
<reference evidence="2 4" key="1">
    <citation type="journal article" date="2012" name="Nature">
        <title>Algal genomes reveal evolutionary mosaicism and the fate of nucleomorphs.</title>
        <authorList>
            <consortium name="DOE Joint Genome Institute"/>
            <person name="Curtis B.A."/>
            <person name="Tanifuji G."/>
            <person name="Burki F."/>
            <person name="Gruber A."/>
            <person name="Irimia M."/>
            <person name="Maruyama S."/>
            <person name="Arias M.C."/>
            <person name="Ball S.G."/>
            <person name="Gile G.H."/>
            <person name="Hirakawa Y."/>
            <person name="Hopkins J.F."/>
            <person name="Kuo A."/>
            <person name="Rensing S.A."/>
            <person name="Schmutz J."/>
            <person name="Symeonidi A."/>
            <person name="Elias M."/>
            <person name="Eveleigh R.J."/>
            <person name="Herman E.K."/>
            <person name="Klute M.J."/>
            <person name="Nakayama T."/>
            <person name="Obornik M."/>
            <person name="Reyes-Prieto A."/>
            <person name="Armbrust E.V."/>
            <person name="Aves S.J."/>
            <person name="Beiko R.G."/>
            <person name="Coutinho P."/>
            <person name="Dacks J.B."/>
            <person name="Durnford D.G."/>
            <person name="Fast N.M."/>
            <person name="Green B.R."/>
            <person name="Grisdale C.J."/>
            <person name="Hempel F."/>
            <person name="Henrissat B."/>
            <person name="Hoppner M.P."/>
            <person name="Ishida K."/>
            <person name="Kim E."/>
            <person name="Koreny L."/>
            <person name="Kroth P.G."/>
            <person name="Liu Y."/>
            <person name="Malik S.B."/>
            <person name="Maier U.G."/>
            <person name="McRose D."/>
            <person name="Mock T."/>
            <person name="Neilson J.A."/>
            <person name="Onodera N.T."/>
            <person name="Poole A.M."/>
            <person name="Pritham E.J."/>
            <person name="Richards T.A."/>
            <person name="Rocap G."/>
            <person name="Roy S.W."/>
            <person name="Sarai C."/>
            <person name="Schaack S."/>
            <person name="Shirato S."/>
            <person name="Slamovits C.H."/>
            <person name="Spencer D.F."/>
            <person name="Suzuki S."/>
            <person name="Worden A.Z."/>
            <person name="Zauner S."/>
            <person name="Barry K."/>
            <person name="Bell C."/>
            <person name="Bharti A.K."/>
            <person name="Crow J.A."/>
            <person name="Grimwood J."/>
            <person name="Kramer R."/>
            <person name="Lindquist E."/>
            <person name="Lucas S."/>
            <person name="Salamov A."/>
            <person name="McFadden G.I."/>
            <person name="Lane C.E."/>
            <person name="Keeling P.J."/>
            <person name="Gray M.W."/>
            <person name="Grigoriev I.V."/>
            <person name="Archibald J.M."/>
        </authorList>
    </citation>
    <scope>NUCLEOTIDE SEQUENCE</scope>
    <source>
        <strain evidence="2 4">CCMP2712</strain>
    </source>
</reference>
<gene>
    <name evidence="2" type="ORF">GUITHDRAFT_146437</name>
</gene>
<dbReference type="GeneID" id="17292265"/>